<keyword evidence="4 7" id="KW-0187">Copper transport</keyword>
<keyword evidence="7" id="KW-0186">Copper</keyword>
<dbReference type="InterPro" id="IPR007274">
    <property type="entry name" value="Cop_transporter"/>
</dbReference>
<keyword evidence="7" id="KW-0406">Ion transport</keyword>
<evidence type="ECO:0000256" key="2">
    <source>
        <dbReference type="ARBA" id="ARBA00006921"/>
    </source>
</evidence>
<evidence type="ECO:0000256" key="1">
    <source>
        <dbReference type="ARBA" id="ARBA00004141"/>
    </source>
</evidence>
<organism evidence="8 9">
    <name type="scientific">Ceratopteris richardii</name>
    <name type="common">Triangle waterfern</name>
    <dbReference type="NCBI Taxonomy" id="49495"/>
    <lineage>
        <taxon>Eukaryota</taxon>
        <taxon>Viridiplantae</taxon>
        <taxon>Streptophyta</taxon>
        <taxon>Embryophyta</taxon>
        <taxon>Tracheophyta</taxon>
        <taxon>Polypodiopsida</taxon>
        <taxon>Polypodiidae</taxon>
        <taxon>Polypodiales</taxon>
        <taxon>Pteridineae</taxon>
        <taxon>Pteridaceae</taxon>
        <taxon>Parkerioideae</taxon>
        <taxon>Ceratopteris</taxon>
    </lineage>
</organism>
<protein>
    <recommendedName>
        <fullName evidence="7">Copper transport protein</fullName>
    </recommendedName>
</protein>
<evidence type="ECO:0000313" key="9">
    <source>
        <dbReference type="Proteomes" id="UP000825935"/>
    </source>
</evidence>
<name>A0A8T2TG53_CERRI</name>
<evidence type="ECO:0000256" key="4">
    <source>
        <dbReference type="ARBA" id="ARBA00022796"/>
    </source>
</evidence>
<dbReference type="AlphaFoldDB" id="A0A8T2TG53"/>
<dbReference type="Proteomes" id="UP000825935">
    <property type="component" value="Chromosome 12"/>
</dbReference>
<evidence type="ECO:0000256" key="5">
    <source>
        <dbReference type="ARBA" id="ARBA00022989"/>
    </source>
</evidence>
<gene>
    <name evidence="8" type="ORF">KP509_12G003900</name>
</gene>
<comment type="similarity">
    <text evidence="2 7">Belongs to the copper transporter (Ctr) (TC 1.A.56) family. SLC31A subfamily.</text>
</comment>
<keyword evidence="7" id="KW-0813">Transport</keyword>
<dbReference type="Pfam" id="PF04145">
    <property type="entry name" value="Ctr"/>
    <property type="match status" value="1"/>
</dbReference>
<feature type="transmembrane region" description="Helical" evidence="7">
    <location>
        <begin position="110"/>
        <end position="127"/>
    </location>
</feature>
<keyword evidence="6 7" id="KW-0472">Membrane</keyword>
<proteinExistence type="inferred from homology"/>
<sequence>MMHMTFYWGKQATILFDGWKTTTWADYSLSLIALFLSSIILQYISNLEVTSLLTGKTSSSTSSPSVKAPLLGKNILSISLGKRFLRSGVFGVRVGIGYLLMLAAMSFNGGVFIAIVLGFAVGHFLFVKGNTTSVTTPEEELSACG</sequence>
<keyword evidence="3 7" id="KW-0812">Transmembrane</keyword>
<dbReference type="EMBL" id="CM035417">
    <property type="protein sequence ID" value="KAH7422331.1"/>
    <property type="molecule type" value="Genomic_DNA"/>
</dbReference>
<evidence type="ECO:0000256" key="7">
    <source>
        <dbReference type="RuleBase" id="RU367022"/>
    </source>
</evidence>
<dbReference type="PANTHER" id="PTHR12483:SF27">
    <property type="entry name" value="COPPER TRANSPORT PROTEIN CTR1"/>
    <property type="match status" value="1"/>
</dbReference>
<dbReference type="GO" id="GO:0005886">
    <property type="term" value="C:plasma membrane"/>
    <property type="evidence" value="ECO:0007669"/>
    <property type="project" value="TreeGrafter"/>
</dbReference>
<evidence type="ECO:0000256" key="3">
    <source>
        <dbReference type="ARBA" id="ARBA00022692"/>
    </source>
</evidence>
<dbReference type="OrthoDB" id="73901at2759"/>
<accession>A0A8T2TG53</accession>
<dbReference type="PANTHER" id="PTHR12483">
    <property type="entry name" value="SOLUTE CARRIER FAMILY 31 COPPER TRANSPORTERS"/>
    <property type="match status" value="1"/>
</dbReference>
<keyword evidence="9" id="KW-1185">Reference proteome</keyword>
<evidence type="ECO:0000313" key="8">
    <source>
        <dbReference type="EMBL" id="KAH7422331.1"/>
    </source>
</evidence>
<evidence type="ECO:0000256" key="6">
    <source>
        <dbReference type="ARBA" id="ARBA00023136"/>
    </source>
</evidence>
<comment type="subcellular location">
    <subcellularLocation>
        <location evidence="1 7">Membrane</location>
        <topology evidence="1 7">Multi-pass membrane protein</topology>
    </subcellularLocation>
</comment>
<keyword evidence="5 7" id="KW-1133">Transmembrane helix</keyword>
<dbReference type="OMA" id="SQQTACG"/>
<dbReference type="GO" id="GO:0005375">
    <property type="term" value="F:copper ion transmembrane transporter activity"/>
    <property type="evidence" value="ECO:0007669"/>
    <property type="project" value="UniProtKB-UniRule"/>
</dbReference>
<reference evidence="8" key="1">
    <citation type="submission" date="2021-08" db="EMBL/GenBank/DDBJ databases">
        <title>WGS assembly of Ceratopteris richardii.</title>
        <authorList>
            <person name="Marchant D.B."/>
            <person name="Chen G."/>
            <person name="Jenkins J."/>
            <person name="Shu S."/>
            <person name="Leebens-Mack J."/>
            <person name="Grimwood J."/>
            <person name="Schmutz J."/>
            <person name="Soltis P."/>
            <person name="Soltis D."/>
            <person name="Chen Z.-H."/>
        </authorList>
    </citation>
    <scope>NUCLEOTIDE SEQUENCE</scope>
    <source>
        <strain evidence="8">Whitten #5841</strain>
        <tissue evidence="8">Leaf</tissue>
    </source>
</reference>
<feature type="transmembrane region" description="Helical" evidence="7">
    <location>
        <begin position="24"/>
        <end position="44"/>
    </location>
</feature>
<comment type="caution">
    <text evidence="8">The sequence shown here is derived from an EMBL/GenBank/DDBJ whole genome shotgun (WGS) entry which is preliminary data.</text>
</comment>